<dbReference type="InterPro" id="IPR006201">
    <property type="entry name" value="Neur_channel"/>
</dbReference>
<feature type="chain" id="PRO_5043112779" evidence="17">
    <location>
        <begin position="26"/>
        <end position="527"/>
    </location>
</feature>
<keyword evidence="14" id="KW-1071">Ligand-gated ion channel</keyword>
<gene>
    <name evidence="20" type="ORF">LARSCL_LOCUS14200</name>
</gene>
<evidence type="ECO:0000256" key="16">
    <source>
        <dbReference type="ARBA" id="ARBA00034104"/>
    </source>
</evidence>
<dbReference type="Gene3D" id="2.70.170.10">
    <property type="entry name" value="Neurotransmitter-gated ion-channel ligand-binding domain"/>
    <property type="match status" value="1"/>
</dbReference>
<evidence type="ECO:0000256" key="8">
    <source>
        <dbReference type="ARBA" id="ARBA00023065"/>
    </source>
</evidence>
<dbReference type="SUPFAM" id="SSF90112">
    <property type="entry name" value="Neurotransmitter-gated ion-channel transmembrane pore"/>
    <property type="match status" value="1"/>
</dbReference>
<keyword evidence="4" id="KW-1003">Cell membrane</keyword>
<keyword evidence="13" id="KW-0628">Postsynaptic cell membrane</keyword>
<dbReference type="InterPro" id="IPR038050">
    <property type="entry name" value="Neuro_actylchol_rec"/>
</dbReference>
<feature type="transmembrane region" description="Helical" evidence="17">
    <location>
        <begin position="298"/>
        <end position="323"/>
    </location>
</feature>
<dbReference type="AlphaFoldDB" id="A0AAV2AQW3"/>
<dbReference type="InterPro" id="IPR002394">
    <property type="entry name" value="Nicotinic_acetylcholine_rcpt"/>
</dbReference>
<dbReference type="CDD" id="cd19051">
    <property type="entry name" value="LGIC_TM_cation"/>
    <property type="match status" value="1"/>
</dbReference>
<name>A0AAV2AQW3_9ARAC</name>
<evidence type="ECO:0000256" key="5">
    <source>
        <dbReference type="ARBA" id="ARBA00022692"/>
    </source>
</evidence>
<feature type="signal peptide" evidence="17">
    <location>
        <begin position="1"/>
        <end position="25"/>
    </location>
</feature>
<dbReference type="FunFam" id="2.70.170.10:FF:000016">
    <property type="entry name" value="Nicotinic acetylcholine receptor subunit"/>
    <property type="match status" value="1"/>
</dbReference>
<dbReference type="CDD" id="cd18997">
    <property type="entry name" value="LGIC_ECD_nAChR"/>
    <property type="match status" value="1"/>
</dbReference>
<dbReference type="EMBL" id="CAXIEN010000202">
    <property type="protein sequence ID" value="CAL1286346.1"/>
    <property type="molecule type" value="Genomic_DNA"/>
</dbReference>
<keyword evidence="5 17" id="KW-0812">Transmembrane</keyword>
<dbReference type="GO" id="GO:0004888">
    <property type="term" value="F:transmembrane signaling receptor activity"/>
    <property type="evidence" value="ECO:0007669"/>
    <property type="project" value="InterPro"/>
</dbReference>
<keyword evidence="7" id="KW-0770">Synapse</keyword>
<evidence type="ECO:0000256" key="11">
    <source>
        <dbReference type="ARBA" id="ARBA00023170"/>
    </source>
</evidence>
<evidence type="ECO:0000259" key="18">
    <source>
        <dbReference type="Pfam" id="PF02931"/>
    </source>
</evidence>
<evidence type="ECO:0000313" key="21">
    <source>
        <dbReference type="Proteomes" id="UP001497382"/>
    </source>
</evidence>
<dbReference type="InterPro" id="IPR006029">
    <property type="entry name" value="Neurotrans-gated_channel_TM"/>
</dbReference>
<evidence type="ECO:0000256" key="7">
    <source>
        <dbReference type="ARBA" id="ARBA00023018"/>
    </source>
</evidence>
<proteinExistence type="inferred from homology"/>
<feature type="transmembrane region" description="Helical" evidence="17">
    <location>
        <begin position="237"/>
        <end position="256"/>
    </location>
</feature>
<evidence type="ECO:0000256" key="14">
    <source>
        <dbReference type="ARBA" id="ARBA00023286"/>
    </source>
</evidence>
<comment type="caution">
    <text evidence="20">The sequence shown here is derived from an EMBL/GenBank/DDBJ whole genome shotgun (WGS) entry which is preliminary data.</text>
</comment>
<keyword evidence="3 17" id="KW-0813">Transport</keyword>
<organism evidence="20 21">
    <name type="scientific">Larinioides sclopetarius</name>
    <dbReference type="NCBI Taxonomy" id="280406"/>
    <lineage>
        <taxon>Eukaryota</taxon>
        <taxon>Metazoa</taxon>
        <taxon>Ecdysozoa</taxon>
        <taxon>Arthropoda</taxon>
        <taxon>Chelicerata</taxon>
        <taxon>Arachnida</taxon>
        <taxon>Araneae</taxon>
        <taxon>Araneomorphae</taxon>
        <taxon>Entelegynae</taxon>
        <taxon>Araneoidea</taxon>
        <taxon>Araneidae</taxon>
        <taxon>Larinioides</taxon>
    </lineage>
</organism>
<feature type="domain" description="Neurotransmitter-gated ion-channel ligand-binding" evidence="18">
    <location>
        <begin position="29"/>
        <end position="236"/>
    </location>
</feature>
<dbReference type="NCBIfam" id="TIGR00860">
    <property type="entry name" value="LIC"/>
    <property type="match status" value="1"/>
</dbReference>
<keyword evidence="9 17" id="KW-0472">Membrane</keyword>
<evidence type="ECO:0000256" key="6">
    <source>
        <dbReference type="ARBA" id="ARBA00022989"/>
    </source>
</evidence>
<evidence type="ECO:0000256" key="1">
    <source>
        <dbReference type="ARBA" id="ARBA00003328"/>
    </source>
</evidence>
<feature type="transmembrane region" description="Helical" evidence="17">
    <location>
        <begin position="268"/>
        <end position="286"/>
    </location>
</feature>
<keyword evidence="10" id="KW-1015">Disulfide bond</keyword>
<keyword evidence="8 17" id="KW-0406">Ion transport</keyword>
<protein>
    <submittedName>
        <fullName evidence="20">Uncharacterized protein</fullName>
    </submittedName>
</protein>
<evidence type="ECO:0000256" key="9">
    <source>
        <dbReference type="ARBA" id="ARBA00023136"/>
    </source>
</evidence>
<dbReference type="InterPro" id="IPR006202">
    <property type="entry name" value="Neur_chan_lig-bd"/>
</dbReference>
<evidence type="ECO:0000256" key="17">
    <source>
        <dbReference type="RuleBase" id="RU000687"/>
    </source>
</evidence>
<evidence type="ECO:0000256" key="4">
    <source>
        <dbReference type="ARBA" id="ARBA00022475"/>
    </source>
</evidence>
<accession>A0AAV2AQW3</accession>
<dbReference type="GO" id="GO:0022848">
    <property type="term" value="F:acetylcholine-gated monoatomic cation-selective channel activity"/>
    <property type="evidence" value="ECO:0007669"/>
    <property type="project" value="InterPro"/>
</dbReference>
<keyword evidence="6 17" id="KW-1133">Transmembrane helix</keyword>
<keyword evidence="15 17" id="KW-0407">Ion channel</keyword>
<feature type="transmembrane region" description="Helical" evidence="17">
    <location>
        <begin position="502"/>
        <end position="522"/>
    </location>
</feature>
<dbReference type="InterPro" id="IPR018000">
    <property type="entry name" value="Neurotransmitter_ion_chnl_CS"/>
</dbReference>
<keyword evidence="11" id="KW-0675">Receptor</keyword>
<dbReference type="Pfam" id="PF02932">
    <property type="entry name" value="Neur_chan_memb"/>
    <property type="match status" value="1"/>
</dbReference>
<dbReference type="Gene3D" id="1.20.58.390">
    <property type="entry name" value="Neurotransmitter-gated ion-channel transmembrane domain"/>
    <property type="match status" value="2"/>
</dbReference>
<sequence>MENSAIRAQLFFSLIILCLPLESEQGPHEKRLLNKLLNDYNVLERPVANESEPLLLSFGLTLQQIIDVDEKNQQIISNIWLKLEWVDVNLRWNASEFGGIQDLRIPPHKIWKPDVLMYNSADEKIDSTFPTNVVVRNNGSCTYIPPGIFKSTCKIDITWFPFDDQKCEMKFGSWTYDGFQLDLRLASEDGGDLSTYITNGEWILIGLPGVRNEIFYACCPEPYVDITFTIHIRRRTLYYGFNLIIPCVLISSMTLLGFTLPPDSGEKLTLGVTILLSLTVFLLQLAETMPPTSDAVSIIGTYFACIMIMVAFSVVMTVVVLNYHHRNSDTHEMPEYIRTVFLLWLPWILRMHRPAKISARLKATASFTASGGRSSRLSAPDLKERSSKSLLANVLDMDDDFRLQHGPNSNAGASSAMSGGDSACGYVQLIGPSVEGTPTTLHGASGTAAAAAANPTSCLSYQRELSAILREVRFITKRMRDDDATQDLISEWKFAGMVVDRVCFILFTAFTVISTCVCLFSAPHLVA</sequence>
<comment type="similarity">
    <text evidence="2">Belongs to the ligand-gated ion channel (TC 1.A.9) family. Acetylcholine receptor (TC 1.A.9.1) subfamily.</text>
</comment>
<keyword evidence="21" id="KW-1185">Reference proteome</keyword>
<reference evidence="20 21" key="1">
    <citation type="submission" date="2024-04" db="EMBL/GenBank/DDBJ databases">
        <authorList>
            <person name="Rising A."/>
            <person name="Reimegard J."/>
            <person name="Sonavane S."/>
            <person name="Akerstrom W."/>
            <person name="Nylinder S."/>
            <person name="Hedman E."/>
            <person name="Kallberg Y."/>
        </authorList>
    </citation>
    <scope>NUCLEOTIDE SEQUENCE [LARGE SCALE GENOMIC DNA]</scope>
</reference>
<dbReference type="Proteomes" id="UP001497382">
    <property type="component" value="Unassembled WGS sequence"/>
</dbReference>
<feature type="domain" description="Neurotransmitter-gated ion-channel transmembrane" evidence="19">
    <location>
        <begin position="243"/>
        <end position="517"/>
    </location>
</feature>
<keyword evidence="17" id="KW-0732">Signal</keyword>
<evidence type="ECO:0000259" key="19">
    <source>
        <dbReference type="Pfam" id="PF02932"/>
    </source>
</evidence>
<evidence type="ECO:0000256" key="13">
    <source>
        <dbReference type="ARBA" id="ARBA00023257"/>
    </source>
</evidence>
<dbReference type="PRINTS" id="PR00254">
    <property type="entry name" value="NICOTINICR"/>
</dbReference>
<dbReference type="PROSITE" id="PS00236">
    <property type="entry name" value="NEUROTR_ION_CHANNEL"/>
    <property type="match status" value="1"/>
</dbReference>
<dbReference type="InterPro" id="IPR036734">
    <property type="entry name" value="Neur_chan_lig-bd_sf"/>
</dbReference>
<dbReference type="FunFam" id="1.20.58.390:FF:000023">
    <property type="entry name" value="Nicotinic acetylcholine receptor subunit alpha6"/>
    <property type="match status" value="1"/>
</dbReference>
<dbReference type="SUPFAM" id="SSF63712">
    <property type="entry name" value="Nicotinic receptor ligand binding domain-like"/>
    <property type="match status" value="1"/>
</dbReference>
<evidence type="ECO:0000256" key="3">
    <source>
        <dbReference type="ARBA" id="ARBA00022448"/>
    </source>
</evidence>
<evidence type="ECO:0000313" key="20">
    <source>
        <dbReference type="EMBL" id="CAL1286346.1"/>
    </source>
</evidence>
<evidence type="ECO:0000256" key="15">
    <source>
        <dbReference type="ARBA" id="ARBA00023303"/>
    </source>
</evidence>
<evidence type="ECO:0000256" key="12">
    <source>
        <dbReference type="ARBA" id="ARBA00023180"/>
    </source>
</evidence>
<comment type="function">
    <text evidence="1">After binding acetylcholine, the AChR responds by an extensive change in conformation that affects all subunits and leads to opening of an ion-conducting channel across the plasma membrane.</text>
</comment>
<keyword evidence="12" id="KW-0325">Glycoprotein</keyword>
<dbReference type="PRINTS" id="PR00252">
    <property type="entry name" value="NRIONCHANNEL"/>
</dbReference>
<evidence type="ECO:0000256" key="2">
    <source>
        <dbReference type="ARBA" id="ARBA00009237"/>
    </source>
</evidence>
<comment type="subcellular location">
    <subcellularLocation>
        <location evidence="16">Postsynaptic cell membrane</location>
        <topology evidence="16">Multi-pass membrane protein</topology>
    </subcellularLocation>
</comment>
<dbReference type="Pfam" id="PF02931">
    <property type="entry name" value="Neur_chan_LBD"/>
    <property type="match status" value="1"/>
</dbReference>
<dbReference type="GO" id="GO:0045211">
    <property type="term" value="C:postsynaptic membrane"/>
    <property type="evidence" value="ECO:0007669"/>
    <property type="project" value="UniProtKB-SubCell"/>
</dbReference>
<dbReference type="InterPro" id="IPR036719">
    <property type="entry name" value="Neuro-gated_channel_TM_sf"/>
</dbReference>
<dbReference type="PANTHER" id="PTHR18945">
    <property type="entry name" value="NEUROTRANSMITTER GATED ION CHANNEL"/>
    <property type="match status" value="1"/>
</dbReference>
<evidence type="ECO:0000256" key="10">
    <source>
        <dbReference type="ARBA" id="ARBA00023157"/>
    </source>
</evidence>